<feature type="non-terminal residue" evidence="2">
    <location>
        <position position="70"/>
    </location>
</feature>
<keyword evidence="3" id="KW-1185">Reference proteome</keyword>
<dbReference type="Proteomes" id="UP001177023">
    <property type="component" value="Unassembled WGS sequence"/>
</dbReference>
<evidence type="ECO:0000313" key="2">
    <source>
        <dbReference type="EMBL" id="CAJ0560769.1"/>
    </source>
</evidence>
<sequence>EADDEKIETKPVVSQKQFDKLQGAHNDFEKGCTRVNGPNFRYGEMNQTTRRNGRDHMSAPPANFAKTTHP</sequence>
<proteinExistence type="predicted"/>
<organism evidence="2 3">
    <name type="scientific">Mesorhabditis spiculigera</name>
    <dbReference type="NCBI Taxonomy" id="96644"/>
    <lineage>
        <taxon>Eukaryota</taxon>
        <taxon>Metazoa</taxon>
        <taxon>Ecdysozoa</taxon>
        <taxon>Nematoda</taxon>
        <taxon>Chromadorea</taxon>
        <taxon>Rhabditida</taxon>
        <taxon>Rhabditina</taxon>
        <taxon>Rhabditomorpha</taxon>
        <taxon>Rhabditoidea</taxon>
        <taxon>Rhabditidae</taxon>
        <taxon>Mesorhabditinae</taxon>
        <taxon>Mesorhabditis</taxon>
    </lineage>
</organism>
<comment type="caution">
    <text evidence="2">The sequence shown here is derived from an EMBL/GenBank/DDBJ whole genome shotgun (WGS) entry which is preliminary data.</text>
</comment>
<gene>
    <name evidence="2" type="ORF">MSPICULIGERA_LOCUS1642</name>
</gene>
<reference evidence="2" key="1">
    <citation type="submission" date="2023-06" db="EMBL/GenBank/DDBJ databases">
        <authorList>
            <person name="Delattre M."/>
        </authorList>
    </citation>
    <scope>NUCLEOTIDE SEQUENCE</scope>
    <source>
        <strain evidence="2">AF72</strain>
    </source>
</reference>
<feature type="non-terminal residue" evidence="2">
    <location>
        <position position="1"/>
    </location>
</feature>
<name>A0AA36C6R7_9BILA</name>
<evidence type="ECO:0000313" key="3">
    <source>
        <dbReference type="Proteomes" id="UP001177023"/>
    </source>
</evidence>
<dbReference type="AlphaFoldDB" id="A0AA36C6R7"/>
<evidence type="ECO:0000256" key="1">
    <source>
        <dbReference type="SAM" id="MobiDB-lite"/>
    </source>
</evidence>
<protein>
    <submittedName>
        <fullName evidence="2">Uncharacterized protein</fullName>
    </submittedName>
</protein>
<accession>A0AA36C6R7</accession>
<feature type="region of interest" description="Disordered" evidence="1">
    <location>
        <begin position="39"/>
        <end position="70"/>
    </location>
</feature>
<dbReference type="EMBL" id="CATQJA010000493">
    <property type="protein sequence ID" value="CAJ0560769.1"/>
    <property type="molecule type" value="Genomic_DNA"/>
</dbReference>